<dbReference type="RefSeq" id="WP_354193195.1">
    <property type="nucleotide sequence ID" value="NZ_JBEPML010000003.1"/>
</dbReference>
<keyword evidence="2" id="KW-1185">Reference proteome</keyword>
<organism evidence="1 2">
    <name type="scientific">Aquamicrobium terrae</name>
    <dbReference type="NCBI Taxonomy" id="1324945"/>
    <lineage>
        <taxon>Bacteria</taxon>
        <taxon>Pseudomonadati</taxon>
        <taxon>Pseudomonadota</taxon>
        <taxon>Alphaproteobacteria</taxon>
        <taxon>Hyphomicrobiales</taxon>
        <taxon>Phyllobacteriaceae</taxon>
        <taxon>Aquamicrobium</taxon>
    </lineage>
</organism>
<proteinExistence type="predicted"/>
<gene>
    <name evidence="1" type="ORF">ABID37_001147</name>
</gene>
<name>A0ABV2MVU7_9HYPH</name>
<evidence type="ECO:0000313" key="1">
    <source>
        <dbReference type="EMBL" id="MET3790944.1"/>
    </source>
</evidence>
<accession>A0ABV2MVU7</accession>
<dbReference type="EMBL" id="JBEPML010000003">
    <property type="protein sequence ID" value="MET3790944.1"/>
    <property type="molecule type" value="Genomic_DNA"/>
</dbReference>
<dbReference type="Proteomes" id="UP001549076">
    <property type="component" value="Unassembled WGS sequence"/>
</dbReference>
<comment type="caution">
    <text evidence="1">The sequence shown here is derived from an EMBL/GenBank/DDBJ whole genome shotgun (WGS) entry which is preliminary data.</text>
</comment>
<sequence>MDTLFVFVPVPACRPGDVSNLAAPDDCTFRSTGETVQFPETCPAKESPRIFLELS</sequence>
<protein>
    <submittedName>
        <fullName evidence="1">Uncharacterized protein</fullName>
    </submittedName>
</protein>
<evidence type="ECO:0000313" key="2">
    <source>
        <dbReference type="Proteomes" id="UP001549076"/>
    </source>
</evidence>
<reference evidence="1 2" key="1">
    <citation type="submission" date="2024-06" db="EMBL/GenBank/DDBJ databases">
        <title>Genomic Encyclopedia of Type Strains, Phase IV (KMG-IV): sequencing the most valuable type-strain genomes for metagenomic binning, comparative biology and taxonomic classification.</title>
        <authorList>
            <person name="Goeker M."/>
        </authorList>
    </citation>
    <scope>NUCLEOTIDE SEQUENCE [LARGE SCALE GENOMIC DNA]</scope>
    <source>
        <strain evidence="1 2">DSM 27865</strain>
    </source>
</reference>